<reference evidence="8 9" key="1">
    <citation type="submission" date="2020-08" db="EMBL/GenBank/DDBJ databases">
        <title>A Genomic Blueprint of the Chicken Gut Microbiome.</title>
        <authorList>
            <person name="Gilroy R."/>
            <person name="Ravi A."/>
            <person name="Getino M."/>
            <person name="Pursley I."/>
            <person name="Horton D.L."/>
            <person name="Alikhan N.-F."/>
            <person name="Baker D."/>
            <person name="Gharbi K."/>
            <person name="Hall N."/>
            <person name="Watson M."/>
            <person name="Adriaenssens E.M."/>
            <person name="Foster-Nyarko E."/>
            <person name="Jarju S."/>
            <person name="Secka A."/>
            <person name="Antonio M."/>
            <person name="Oren A."/>
            <person name="Chaudhuri R."/>
            <person name="La Ragione R.M."/>
            <person name="Hildebrand F."/>
            <person name="Pallen M.J."/>
        </authorList>
    </citation>
    <scope>NUCLEOTIDE SEQUENCE [LARGE SCALE GENOMIC DNA]</scope>
    <source>
        <strain evidence="8 9">Sa2BUA9</strain>
    </source>
</reference>
<evidence type="ECO:0000256" key="5">
    <source>
        <dbReference type="ARBA" id="ARBA00023163"/>
    </source>
</evidence>
<keyword evidence="2" id="KW-0805">Transcription regulation</keyword>
<protein>
    <submittedName>
        <fullName evidence="8">Sigma-70 family RNA polymerase sigma factor</fullName>
    </submittedName>
</protein>
<dbReference type="Proteomes" id="UP000640786">
    <property type="component" value="Unassembled WGS sequence"/>
</dbReference>
<keyword evidence="9" id="KW-1185">Reference proteome</keyword>
<dbReference type="PANTHER" id="PTHR43133">
    <property type="entry name" value="RNA POLYMERASE ECF-TYPE SIGMA FACTO"/>
    <property type="match status" value="1"/>
</dbReference>
<organism evidence="8 9">
    <name type="scientific">Psychrobacillus faecigallinarum</name>
    <dbReference type="NCBI Taxonomy" id="2762235"/>
    <lineage>
        <taxon>Bacteria</taxon>
        <taxon>Bacillati</taxon>
        <taxon>Bacillota</taxon>
        <taxon>Bacilli</taxon>
        <taxon>Bacillales</taxon>
        <taxon>Bacillaceae</taxon>
        <taxon>Psychrobacillus</taxon>
    </lineage>
</organism>
<dbReference type="Pfam" id="PF04545">
    <property type="entry name" value="Sigma70_r4"/>
    <property type="match status" value="1"/>
</dbReference>
<evidence type="ECO:0000313" key="9">
    <source>
        <dbReference type="Proteomes" id="UP000640786"/>
    </source>
</evidence>
<dbReference type="Pfam" id="PF04542">
    <property type="entry name" value="Sigma70_r2"/>
    <property type="match status" value="1"/>
</dbReference>
<feature type="domain" description="RNA polymerase sigma-70 region 4" evidence="7">
    <location>
        <begin position="107"/>
        <end position="156"/>
    </location>
</feature>
<dbReference type="InterPro" id="IPR039425">
    <property type="entry name" value="RNA_pol_sigma-70-like"/>
</dbReference>
<sequence>MNNFEQVLEKYKPMISACLRRLNIYKNHDAFKQAAFIALWRAWIKYDSSKGDFTPFAYRTIYGAMLDELKKENLIEERFQLLEHDRLSNLIDHDQLLHIENEQLATVLKRLPSHEIELLLWIFVEEFSLQQAAIKAGISLSGIKKRKERLLKKLRKEMSN</sequence>
<feature type="domain" description="RNA polymerase sigma-70 region 2" evidence="6">
    <location>
        <begin position="9"/>
        <end position="73"/>
    </location>
</feature>
<dbReference type="RefSeq" id="WP_191696570.1">
    <property type="nucleotide sequence ID" value="NZ_JACSQO010000001.1"/>
</dbReference>
<dbReference type="InterPro" id="IPR007630">
    <property type="entry name" value="RNA_pol_sigma70_r4"/>
</dbReference>
<evidence type="ECO:0000256" key="2">
    <source>
        <dbReference type="ARBA" id="ARBA00023015"/>
    </source>
</evidence>
<proteinExistence type="inferred from homology"/>
<dbReference type="Gene3D" id="1.10.1740.10">
    <property type="match status" value="1"/>
</dbReference>
<accession>A0ABR8R5V7</accession>
<dbReference type="NCBIfam" id="TIGR02937">
    <property type="entry name" value="sigma70-ECF"/>
    <property type="match status" value="1"/>
</dbReference>
<evidence type="ECO:0000313" key="8">
    <source>
        <dbReference type="EMBL" id="MBD7943170.1"/>
    </source>
</evidence>
<dbReference type="InterPro" id="IPR007627">
    <property type="entry name" value="RNA_pol_sigma70_r2"/>
</dbReference>
<name>A0ABR8R5V7_9BACI</name>
<evidence type="ECO:0000256" key="4">
    <source>
        <dbReference type="ARBA" id="ARBA00023125"/>
    </source>
</evidence>
<dbReference type="Gene3D" id="1.10.10.10">
    <property type="entry name" value="Winged helix-like DNA-binding domain superfamily/Winged helix DNA-binding domain"/>
    <property type="match status" value="1"/>
</dbReference>
<dbReference type="SUPFAM" id="SSF88659">
    <property type="entry name" value="Sigma3 and sigma4 domains of RNA polymerase sigma factors"/>
    <property type="match status" value="1"/>
</dbReference>
<gene>
    <name evidence="8" type="ORF">H9650_03485</name>
</gene>
<dbReference type="SUPFAM" id="SSF88946">
    <property type="entry name" value="Sigma2 domain of RNA polymerase sigma factors"/>
    <property type="match status" value="1"/>
</dbReference>
<comment type="similarity">
    <text evidence="1">Belongs to the sigma-70 factor family. ECF subfamily.</text>
</comment>
<evidence type="ECO:0000256" key="1">
    <source>
        <dbReference type="ARBA" id="ARBA00010641"/>
    </source>
</evidence>
<dbReference type="PANTHER" id="PTHR43133:SF8">
    <property type="entry name" value="RNA POLYMERASE SIGMA FACTOR HI_1459-RELATED"/>
    <property type="match status" value="1"/>
</dbReference>
<evidence type="ECO:0000259" key="7">
    <source>
        <dbReference type="Pfam" id="PF04545"/>
    </source>
</evidence>
<dbReference type="EMBL" id="JACSQO010000001">
    <property type="protein sequence ID" value="MBD7943170.1"/>
    <property type="molecule type" value="Genomic_DNA"/>
</dbReference>
<keyword evidence="3" id="KW-0731">Sigma factor</keyword>
<dbReference type="InterPro" id="IPR013325">
    <property type="entry name" value="RNA_pol_sigma_r2"/>
</dbReference>
<keyword evidence="5" id="KW-0804">Transcription</keyword>
<evidence type="ECO:0000256" key="3">
    <source>
        <dbReference type="ARBA" id="ARBA00023082"/>
    </source>
</evidence>
<dbReference type="InterPro" id="IPR014284">
    <property type="entry name" value="RNA_pol_sigma-70_dom"/>
</dbReference>
<comment type="caution">
    <text evidence="8">The sequence shown here is derived from an EMBL/GenBank/DDBJ whole genome shotgun (WGS) entry which is preliminary data.</text>
</comment>
<evidence type="ECO:0000259" key="6">
    <source>
        <dbReference type="Pfam" id="PF04542"/>
    </source>
</evidence>
<dbReference type="InterPro" id="IPR013324">
    <property type="entry name" value="RNA_pol_sigma_r3/r4-like"/>
</dbReference>
<keyword evidence="4" id="KW-0238">DNA-binding</keyword>
<dbReference type="InterPro" id="IPR036388">
    <property type="entry name" value="WH-like_DNA-bd_sf"/>
</dbReference>